<feature type="chain" id="PRO_5045169250" description="Right handed beta helix region" evidence="1">
    <location>
        <begin position="23"/>
        <end position="396"/>
    </location>
</feature>
<dbReference type="RefSeq" id="WP_188314511.1">
    <property type="nucleotide sequence ID" value="NZ_JABTCG010000004.1"/>
</dbReference>
<dbReference type="EMBL" id="JABTCG010000004">
    <property type="protein sequence ID" value="MBD0851390.1"/>
    <property type="molecule type" value="Genomic_DNA"/>
</dbReference>
<name>A0ABR7VCK3_9FLAO</name>
<evidence type="ECO:0000313" key="3">
    <source>
        <dbReference type="Proteomes" id="UP000598350"/>
    </source>
</evidence>
<proteinExistence type="predicted"/>
<sequence length="396" mass="42156">MKRFFLFTAPMAMMFFLFHSCSNDTTIEVVGEVANCSDGIQNGNETGIDCGWACSNTCEAKNGLEGHIVSRVILDNTVEYKLIGPLIIRDGGELEIREGTVIKAHKDVNAYIAVAQGGKIFVYGKPNAPVVITSDADTPAPGDWGGLILCGKAPTNKGGNARSELGDLFYGGNEIEDSSGTIQYLRVEYTGSSFEETMTFNGITLFGTGALTSLEYIQSFKGKGNGFVFYGGNVNPERLIASGHQGHGVTVSDGWMGNADSFHLYNNAKSGIKTSNNATDGLVAPITAGTIKNVSILGPVSEGALLFDHGGGIGTIYSLYTNSLPLGINIDGPVATSRIDNGEWQVNTIQFDSMDEGFSETNYTGPNTSFYTEGITSGSGNRADFPDWANGWAREE</sequence>
<accession>A0ABR7VCK3</accession>
<organism evidence="2 3">
    <name type="scientific">Maribacter arenosus</name>
    <dbReference type="NCBI Taxonomy" id="1854708"/>
    <lineage>
        <taxon>Bacteria</taxon>
        <taxon>Pseudomonadati</taxon>
        <taxon>Bacteroidota</taxon>
        <taxon>Flavobacteriia</taxon>
        <taxon>Flavobacteriales</taxon>
        <taxon>Flavobacteriaceae</taxon>
        <taxon>Maribacter</taxon>
    </lineage>
</organism>
<reference evidence="2 3" key="1">
    <citation type="submission" date="2020-05" db="EMBL/GenBank/DDBJ databases">
        <title>The draft genome sequence of Maribacter arenosus CAU 1321.</title>
        <authorList>
            <person name="Mu L."/>
        </authorList>
    </citation>
    <scope>NUCLEOTIDE SEQUENCE [LARGE SCALE GENOMIC DNA]</scope>
    <source>
        <strain evidence="2 3">CAU 1321</strain>
    </source>
</reference>
<gene>
    <name evidence="2" type="ORF">HPE63_11990</name>
</gene>
<dbReference type="Proteomes" id="UP000598350">
    <property type="component" value="Unassembled WGS sequence"/>
</dbReference>
<dbReference type="PANTHER" id="PTHR41339:SF1">
    <property type="entry name" value="SECRETED PROTEIN"/>
    <property type="match status" value="1"/>
</dbReference>
<keyword evidence="3" id="KW-1185">Reference proteome</keyword>
<comment type="caution">
    <text evidence="2">The sequence shown here is derived from an EMBL/GenBank/DDBJ whole genome shotgun (WGS) entry which is preliminary data.</text>
</comment>
<feature type="signal peptide" evidence="1">
    <location>
        <begin position="1"/>
        <end position="22"/>
    </location>
</feature>
<protein>
    <recommendedName>
        <fullName evidence="4">Right handed beta helix region</fullName>
    </recommendedName>
</protein>
<keyword evidence="1" id="KW-0732">Signal</keyword>
<evidence type="ECO:0008006" key="4">
    <source>
        <dbReference type="Google" id="ProtNLM"/>
    </source>
</evidence>
<dbReference type="PANTHER" id="PTHR41339">
    <property type="entry name" value="LIPL48"/>
    <property type="match status" value="1"/>
</dbReference>
<evidence type="ECO:0000313" key="2">
    <source>
        <dbReference type="EMBL" id="MBD0851390.1"/>
    </source>
</evidence>
<evidence type="ECO:0000256" key="1">
    <source>
        <dbReference type="SAM" id="SignalP"/>
    </source>
</evidence>